<comment type="similarity">
    <text evidence="2">Belongs to the MAD1 family.</text>
</comment>
<dbReference type="Pfam" id="PF05557">
    <property type="entry name" value="MAD"/>
    <property type="match status" value="1"/>
</dbReference>
<dbReference type="GO" id="GO:0051315">
    <property type="term" value="P:attachment of mitotic spindle microtubules to kinetochore"/>
    <property type="evidence" value="ECO:0007669"/>
    <property type="project" value="TreeGrafter"/>
</dbReference>
<protein>
    <recommendedName>
        <fullName evidence="3">Spindle assembly checkpoint component MAD1</fullName>
    </recommendedName>
</protein>
<dbReference type="PANTHER" id="PTHR23168:SF0">
    <property type="entry name" value="MITOTIC SPINDLE ASSEMBLY CHECKPOINT PROTEIN MAD1"/>
    <property type="match status" value="1"/>
</dbReference>
<feature type="compositionally biased region" description="Polar residues" evidence="9">
    <location>
        <begin position="1"/>
        <end position="17"/>
    </location>
</feature>
<keyword evidence="6" id="KW-0539">Nucleus</keyword>
<dbReference type="PANTHER" id="PTHR23168">
    <property type="entry name" value="MITOTIC SPINDLE ASSEMBLY CHECKPOINT PROTEIN MAD1 MITOTIC ARREST DEFICIENT-LIKE PROTEIN 1"/>
    <property type="match status" value="1"/>
</dbReference>
<evidence type="ECO:0000256" key="8">
    <source>
        <dbReference type="SAM" id="Coils"/>
    </source>
</evidence>
<evidence type="ECO:0000256" key="9">
    <source>
        <dbReference type="SAM" id="MobiDB-lite"/>
    </source>
</evidence>
<feature type="coiled-coil region" evidence="8">
    <location>
        <begin position="233"/>
        <end position="263"/>
    </location>
</feature>
<evidence type="ECO:0000313" key="10">
    <source>
        <dbReference type="EMBL" id="CED85573.1"/>
    </source>
</evidence>
<evidence type="ECO:0000256" key="4">
    <source>
        <dbReference type="ARBA" id="ARBA00022618"/>
    </source>
</evidence>
<comment type="subcellular location">
    <subcellularLocation>
        <location evidence="1">Nucleus</location>
    </subcellularLocation>
</comment>
<keyword evidence="5" id="KW-0498">Mitosis</keyword>
<evidence type="ECO:0000256" key="3">
    <source>
        <dbReference type="ARBA" id="ARBA00022019"/>
    </source>
</evidence>
<dbReference type="GO" id="GO:0000776">
    <property type="term" value="C:kinetochore"/>
    <property type="evidence" value="ECO:0007669"/>
    <property type="project" value="TreeGrafter"/>
</dbReference>
<dbReference type="GO" id="GO:0007094">
    <property type="term" value="P:mitotic spindle assembly checkpoint signaling"/>
    <property type="evidence" value="ECO:0007669"/>
    <property type="project" value="InterPro"/>
</dbReference>
<feature type="compositionally biased region" description="Basic and acidic residues" evidence="9">
    <location>
        <begin position="90"/>
        <end position="109"/>
    </location>
</feature>
<reference evidence="10" key="1">
    <citation type="submission" date="2014-08" db="EMBL/GenBank/DDBJ databases">
        <authorList>
            <person name="Sharma Rahul"/>
            <person name="Thines Marco"/>
        </authorList>
    </citation>
    <scope>NUCLEOTIDE SEQUENCE</scope>
</reference>
<dbReference type="AlphaFoldDB" id="A0A0F7SZ32"/>
<dbReference type="Gene3D" id="6.10.250.90">
    <property type="match status" value="1"/>
</dbReference>
<keyword evidence="7" id="KW-0131">Cell cycle</keyword>
<feature type="coiled-coil region" evidence="8">
    <location>
        <begin position="525"/>
        <end position="583"/>
    </location>
</feature>
<dbReference type="GO" id="GO:0051301">
    <property type="term" value="P:cell division"/>
    <property type="evidence" value="ECO:0007669"/>
    <property type="project" value="UniProtKB-KW"/>
</dbReference>
<evidence type="ECO:0000256" key="2">
    <source>
        <dbReference type="ARBA" id="ARBA00008029"/>
    </source>
</evidence>
<evidence type="ECO:0000256" key="7">
    <source>
        <dbReference type="ARBA" id="ARBA00023306"/>
    </source>
</evidence>
<dbReference type="Gene3D" id="3.30.457.60">
    <property type="match status" value="1"/>
</dbReference>
<accession>A0A0F7SZ32</accession>
<keyword evidence="8" id="KW-0175">Coiled coil</keyword>
<dbReference type="GO" id="GO:0072686">
    <property type="term" value="C:mitotic spindle"/>
    <property type="evidence" value="ECO:0007669"/>
    <property type="project" value="TreeGrafter"/>
</dbReference>
<dbReference type="GO" id="GO:0005635">
    <property type="term" value="C:nuclear envelope"/>
    <property type="evidence" value="ECO:0007669"/>
    <property type="project" value="TreeGrafter"/>
</dbReference>
<evidence type="ECO:0000256" key="5">
    <source>
        <dbReference type="ARBA" id="ARBA00022776"/>
    </source>
</evidence>
<feature type="compositionally biased region" description="Polar residues" evidence="9">
    <location>
        <begin position="33"/>
        <end position="46"/>
    </location>
</feature>
<feature type="coiled-coil region" evidence="8">
    <location>
        <begin position="312"/>
        <end position="364"/>
    </location>
</feature>
<feature type="region of interest" description="Disordered" evidence="9">
    <location>
        <begin position="1"/>
        <end position="46"/>
    </location>
</feature>
<dbReference type="SUPFAM" id="SSF75704">
    <property type="entry name" value="Mitotic arrest deficient-like 1, Mad1"/>
    <property type="match status" value="1"/>
</dbReference>
<proteinExistence type="inferred from homology"/>
<evidence type="ECO:0000256" key="1">
    <source>
        <dbReference type="ARBA" id="ARBA00004123"/>
    </source>
</evidence>
<evidence type="ECO:0000256" key="6">
    <source>
        <dbReference type="ARBA" id="ARBA00023242"/>
    </source>
</evidence>
<keyword evidence="4" id="KW-0132">Cell division</keyword>
<dbReference type="EMBL" id="LN483332">
    <property type="protein sequence ID" value="CED85573.1"/>
    <property type="molecule type" value="Genomic_DNA"/>
</dbReference>
<dbReference type="InterPro" id="IPR008672">
    <property type="entry name" value="Mad1"/>
</dbReference>
<feature type="coiled-coil region" evidence="8">
    <location>
        <begin position="395"/>
        <end position="462"/>
    </location>
</feature>
<name>A0A0F7SZ32_PHARH</name>
<sequence length="686" mass="77495">MSSGSIPRYVPSQTPISSRIPLGKRTAEHAGLASSTQEPPSTARKTQAILQSDLERRLRASQQKEAELLALLEEARDEIETARDINRRLAEDDARREETEAQKSQKELETLQASQQTIHRLRSERNDLQQSNAQLSTQLTTLTHQSNSTRTSLENQVTLLTGQLEVVEEESKEWRERAEERKLEIGSLRRQVEELIEEAEKAKREEGEEKVGVVLREELHRQAKNLQNQDLAMSTMKTELVQLRQRKDDVEILQQQIKELDRAWGDKCHLAAETAERLRSDLDALASAQSSETSQTQLQTTIQLHQEALSTLSVKETEIKSLQARLESLSASSRGAISSLSTQVESLERELRLAQEGRKNAEMRAELMSKEVRILDGAVTAEGGRKASAAGVLSEGDLTDKVRRLEELLESYKEKVEGMEKDSRKLEEDVAAGKGYVRKDMFDQLSVERDTLNQQVGSLQSQLTSLPELESELFSLRDQTTSLESEISLLERRVARGEYNPETFQCLQLSINPSSQDLAIRTATLDALREENQALLGMIEGKEGESVPRVSMELLRKEKEAEKAQLEKRLLRLKEVFQAKSQEFLDTLYSLLGYRINFSPNGDVRLNTTYASKSALGFKFSSQEGHFGTMQLTGSMAKNFDELRDFWVTQRQEIPCFLASVTLELYDACTRGKAAGWVRPVDPDDE</sequence>
<feature type="region of interest" description="Disordered" evidence="9">
    <location>
        <begin position="90"/>
        <end position="118"/>
    </location>
</feature>
<organism evidence="10">
    <name type="scientific">Phaffia rhodozyma</name>
    <name type="common">Yeast</name>
    <name type="synonym">Xanthophyllomyces dendrorhous</name>
    <dbReference type="NCBI Taxonomy" id="264483"/>
    <lineage>
        <taxon>Eukaryota</taxon>
        <taxon>Fungi</taxon>
        <taxon>Dikarya</taxon>
        <taxon>Basidiomycota</taxon>
        <taxon>Agaricomycotina</taxon>
        <taxon>Tremellomycetes</taxon>
        <taxon>Cystofilobasidiales</taxon>
        <taxon>Mrakiaceae</taxon>
        <taxon>Phaffia</taxon>
    </lineage>
</organism>